<evidence type="ECO:0000313" key="3">
    <source>
        <dbReference type="Proteomes" id="UP000249390"/>
    </source>
</evidence>
<organism evidence="2 3">
    <name type="scientific">Cuscuta australis</name>
    <dbReference type="NCBI Taxonomy" id="267555"/>
    <lineage>
        <taxon>Eukaryota</taxon>
        <taxon>Viridiplantae</taxon>
        <taxon>Streptophyta</taxon>
        <taxon>Embryophyta</taxon>
        <taxon>Tracheophyta</taxon>
        <taxon>Spermatophyta</taxon>
        <taxon>Magnoliopsida</taxon>
        <taxon>eudicotyledons</taxon>
        <taxon>Gunneridae</taxon>
        <taxon>Pentapetalae</taxon>
        <taxon>asterids</taxon>
        <taxon>lamiids</taxon>
        <taxon>Solanales</taxon>
        <taxon>Convolvulaceae</taxon>
        <taxon>Cuscuteae</taxon>
        <taxon>Cuscuta</taxon>
        <taxon>Cuscuta subgen. Grammica</taxon>
        <taxon>Cuscuta sect. Cleistogrammica</taxon>
    </lineage>
</organism>
<gene>
    <name evidence="2" type="ORF">DM860_017377</name>
</gene>
<dbReference type="EMBL" id="NQVE01000107">
    <property type="protein sequence ID" value="RAL47899.1"/>
    <property type="molecule type" value="Genomic_DNA"/>
</dbReference>
<comment type="caution">
    <text evidence="2">The sequence shown here is derived from an EMBL/GenBank/DDBJ whole genome shotgun (WGS) entry which is preliminary data.</text>
</comment>
<feature type="compositionally biased region" description="Basic and acidic residues" evidence="1">
    <location>
        <begin position="293"/>
        <end position="303"/>
    </location>
</feature>
<sequence>MGLERRYLHGGDLSRRVSWRNPRKPAIHPLDWELTRTVFSSEGDGVKENIGKHGGLDTGFSYSPTRFKIEAKFYRFEKSKCGRVQICEEVRRKSYRFWTSYDVLQWICNCLDGIIFNPTASLRSEEHSEGNKRYCLYLDANSSGFYIRIQELRIDGFTSIVIPEGSNKSGIRLFVAKLRQIGSSIRDSYSDLGQLSDSILSTKPQMEIQTEEKDLEGVAKRIIDSKRMAIETNSPEYKANFARAAKDGSSKAANQVSNTPNEKSVVPNSNILIGNKFQALEDSILLQNEEEKELPRSKQHDNSGTKTRSSKIIHEEGFLSYSTDPATGKSIPMVSSKSYHGRYVLLGHTGELRKDGKRARTALLT</sequence>
<evidence type="ECO:0000256" key="1">
    <source>
        <dbReference type="SAM" id="MobiDB-lite"/>
    </source>
</evidence>
<keyword evidence="3" id="KW-1185">Reference proteome</keyword>
<name>A0A328DU43_9ASTE</name>
<accession>A0A328DU43</accession>
<reference evidence="2 3" key="1">
    <citation type="submission" date="2018-06" db="EMBL/GenBank/DDBJ databases">
        <title>The Genome of Cuscuta australis (Dodder) Provides Insight into the Evolution of Plant Parasitism.</title>
        <authorList>
            <person name="Liu H."/>
        </authorList>
    </citation>
    <scope>NUCLEOTIDE SEQUENCE [LARGE SCALE GENOMIC DNA]</scope>
    <source>
        <strain evidence="3">cv. Yunnan</strain>
        <tissue evidence="2">Vines</tissue>
    </source>
</reference>
<protein>
    <submittedName>
        <fullName evidence="2">Uncharacterized protein</fullName>
    </submittedName>
</protein>
<feature type="region of interest" description="Disordered" evidence="1">
    <location>
        <begin position="248"/>
        <end position="267"/>
    </location>
</feature>
<proteinExistence type="predicted"/>
<feature type="compositionally biased region" description="Polar residues" evidence="1">
    <location>
        <begin position="251"/>
        <end position="267"/>
    </location>
</feature>
<evidence type="ECO:0000313" key="2">
    <source>
        <dbReference type="EMBL" id="RAL47899.1"/>
    </source>
</evidence>
<dbReference type="Proteomes" id="UP000249390">
    <property type="component" value="Unassembled WGS sequence"/>
</dbReference>
<dbReference type="AlphaFoldDB" id="A0A328DU43"/>
<feature type="region of interest" description="Disordered" evidence="1">
    <location>
        <begin position="290"/>
        <end position="311"/>
    </location>
</feature>